<dbReference type="OrthoDB" id="5386682at2759"/>
<protein>
    <recommendedName>
        <fullName evidence="1">Heterokaryon incompatibility domain-containing protein</fullName>
    </recommendedName>
</protein>
<evidence type="ECO:0000313" key="2">
    <source>
        <dbReference type="EMBL" id="KAF2653138.1"/>
    </source>
</evidence>
<accession>A0A6A6T2T3</accession>
<dbReference type="Pfam" id="PF06985">
    <property type="entry name" value="HET"/>
    <property type="match status" value="1"/>
</dbReference>
<keyword evidence="3" id="KW-1185">Reference proteome</keyword>
<dbReference type="Proteomes" id="UP000799324">
    <property type="component" value="Unassembled WGS sequence"/>
</dbReference>
<organism evidence="2 3">
    <name type="scientific">Lophiostoma macrostomum CBS 122681</name>
    <dbReference type="NCBI Taxonomy" id="1314788"/>
    <lineage>
        <taxon>Eukaryota</taxon>
        <taxon>Fungi</taxon>
        <taxon>Dikarya</taxon>
        <taxon>Ascomycota</taxon>
        <taxon>Pezizomycotina</taxon>
        <taxon>Dothideomycetes</taxon>
        <taxon>Pleosporomycetidae</taxon>
        <taxon>Pleosporales</taxon>
        <taxon>Lophiostomataceae</taxon>
        <taxon>Lophiostoma</taxon>
    </lineage>
</organism>
<dbReference type="InterPro" id="IPR052895">
    <property type="entry name" value="HetReg/Transcr_Mod"/>
</dbReference>
<gene>
    <name evidence="2" type="ORF">K491DRAFT_759859</name>
</gene>
<dbReference type="InterPro" id="IPR010730">
    <property type="entry name" value="HET"/>
</dbReference>
<sequence>MIAVSHDYHHTIIIYRMDPENGKGMYKPLTSTSQQIRLLWLEPRLNDSIRCTLKIFELAECPPFKALSYTWGPPYPVQSIQIDGQPFNVRRNLWEFLNISEEYESWLWVDAICIDQTSTRERNHQVQFIHQIFRTADEVLIWLGQEADDSMRAINYLHFWYPFYQKRGPAIMTKMSREVNSKCTAVQRESVLQARAIEALLRRPYWSRVWIVQDILHGRQITIVCGASRVQWEIFSRFVEWHSRETFNMGVYKLRSSLHSPNLQLQIIGPVQAIINYKGSRMPSLRDRRITTILKEFEYSQSTDVRDKVFSLLSLFEEKSRVPVDYDISSNRLLFDTLRKAAETECWSVSLQDHIQFALSLQRGLKVSEYQKSTIMLFVVNEVKRQKELALSNGFSAYKSSTQLERR</sequence>
<proteinExistence type="predicted"/>
<dbReference type="EMBL" id="MU004386">
    <property type="protein sequence ID" value="KAF2653138.1"/>
    <property type="molecule type" value="Genomic_DNA"/>
</dbReference>
<evidence type="ECO:0000259" key="1">
    <source>
        <dbReference type="Pfam" id="PF06985"/>
    </source>
</evidence>
<evidence type="ECO:0000313" key="3">
    <source>
        <dbReference type="Proteomes" id="UP000799324"/>
    </source>
</evidence>
<dbReference type="AlphaFoldDB" id="A0A6A6T2T3"/>
<dbReference type="PANTHER" id="PTHR24148:SF73">
    <property type="entry name" value="HET DOMAIN PROTEIN (AFU_ORTHOLOGUE AFUA_8G01020)"/>
    <property type="match status" value="1"/>
</dbReference>
<name>A0A6A6T2T3_9PLEO</name>
<reference evidence="2" key="1">
    <citation type="journal article" date="2020" name="Stud. Mycol.">
        <title>101 Dothideomycetes genomes: a test case for predicting lifestyles and emergence of pathogens.</title>
        <authorList>
            <person name="Haridas S."/>
            <person name="Albert R."/>
            <person name="Binder M."/>
            <person name="Bloem J."/>
            <person name="Labutti K."/>
            <person name="Salamov A."/>
            <person name="Andreopoulos B."/>
            <person name="Baker S."/>
            <person name="Barry K."/>
            <person name="Bills G."/>
            <person name="Bluhm B."/>
            <person name="Cannon C."/>
            <person name="Castanera R."/>
            <person name="Culley D."/>
            <person name="Daum C."/>
            <person name="Ezra D."/>
            <person name="Gonzalez J."/>
            <person name="Henrissat B."/>
            <person name="Kuo A."/>
            <person name="Liang C."/>
            <person name="Lipzen A."/>
            <person name="Lutzoni F."/>
            <person name="Magnuson J."/>
            <person name="Mondo S."/>
            <person name="Nolan M."/>
            <person name="Ohm R."/>
            <person name="Pangilinan J."/>
            <person name="Park H.-J."/>
            <person name="Ramirez L."/>
            <person name="Alfaro M."/>
            <person name="Sun H."/>
            <person name="Tritt A."/>
            <person name="Yoshinaga Y."/>
            <person name="Zwiers L.-H."/>
            <person name="Turgeon B."/>
            <person name="Goodwin S."/>
            <person name="Spatafora J."/>
            <person name="Crous P."/>
            <person name="Grigoriev I."/>
        </authorList>
    </citation>
    <scope>NUCLEOTIDE SEQUENCE</scope>
    <source>
        <strain evidence="2">CBS 122681</strain>
    </source>
</reference>
<feature type="domain" description="Heterokaryon incompatibility" evidence="1">
    <location>
        <begin position="64"/>
        <end position="213"/>
    </location>
</feature>
<dbReference type="PANTHER" id="PTHR24148">
    <property type="entry name" value="ANKYRIN REPEAT DOMAIN-CONTAINING PROTEIN 39 HOMOLOG-RELATED"/>
    <property type="match status" value="1"/>
</dbReference>